<dbReference type="Proteomes" id="UP000482960">
    <property type="component" value="Unassembled WGS sequence"/>
</dbReference>
<gene>
    <name evidence="1" type="ORF">Prum_015200</name>
</gene>
<dbReference type="EMBL" id="BLPG01000001">
    <property type="protein sequence ID" value="GFJ87878.1"/>
    <property type="molecule type" value="Genomic_DNA"/>
</dbReference>
<reference evidence="1 2" key="1">
    <citation type="submission" date="2020-03" db="EMBL/GenBank/DDBJ databases">
        <title>Whole genome shotgun sequence of Phytohabitans rumicis NBRC 108638.</title>
        <authorList>
            <person name="Komaki H."/>
            <person name="Tamura T."/>
        </authorList>
    </citation>
    <scope>NUCLEOTIDE SEQUENCE [LARGE SCALE GENOMIC DNA]</scope>
    <source>
        <strain evidence="1 2">NBRC 108638</strain>
    </source>
</reference>
<evidence type="ECO:0000313" key="1">
    <source>
        <dbReference type="EMBL" id="GFJ87878.1"/>
    </source>
</evidence>
<protein>
    <submittedName>
        <fullName evidence="1">Uncharacterized protein</fullName>
    </submittedName>
</protein>
<evidence type="ECO:0000313" key="2">
    <source>
        <dbReference type="Proteomes" id="UP000482960"/>
    </source>
</evidence>
<sequence length="290" mass="31169">MTRLNAATVKDLLSALAADQHQGAVRTALGRQAALSALATAVTGVAEAIPALDNAICPREHERDRTRRDRRWNTFLSDMDKAARDAEYLAAAMDGAARSCRHMIAEFEPVTYHGSLSTHHGAYWLYGNCPCEDERDHSGEYDCCAGLALARRGVGIVLTCVNPHSISPAEYTDTGLNTARSIKPALLRAVEALSQPVDADHGAALVRALAGITGHLGDVIASWAEPIRQRVMVTWLLNPEDGRSAYRQRQRVIRTLDTAGGAAEAIRSTLRHAAGTLATIADDQQSRAAA</sequence>
<comment type="caution">
    <text evidence="1">The sequence shown here is derived from an EMBL/GenBank/DDBJ whole genome shotgun (WGS) entry which is preliminary data.</text>
</comment>
<name>A0A6V8KYV3_9ACTN</name>
<proteinExistence type="predicted"/>
<dbReference type="RefSeq" id="WP_173075015.1">
    <property type="nucleotide sequence ID" value="NZ_BAABJB010000029.1"/>
</dbReference>
<reference evidence="1 2" key="2">
    <citation type="submission" date="2020-03" db="EMBL/GenBank/DDBJ databases">
        <authorList>
            <person name="Ichikawa N."/>
            <person name="Kimura A."/>
            <person name="Kitahashi Y."/>
            <person name="Uohara A."/>
        </authorList>
    </citation>
    <scope>NUCLEOTIDE SEQUENCE [LARGE SCALE GENOMIC DNA]</scope>
    <source>
        <strain evidence="1 2">NBRC 108638</strain>
    </source>
</reference>
<keyword evidence="2" id="KW-1185">Reference proteome</keyword>
<accession>A0A6V8KYV3</accession>
<organism evidence="1 2">
    <name type="scientific">Phytohabitans rumicis</name>
    <dbReference type="NCBI Taxonomy" id="1076125"/>
    <lineage>
        <taxon>Bacteria</taxon>
        <taxon>Bacillati</taxon>
        <taxon>Actinomycetota</taxon>
        <taxon>Actinomycetes</taxon>
        <taxon>Micromonosporales</taxon>
        <taxon>Micromonosporaceae</taxon>
    </lineage>
</organism>
<dbReference type="AlphaFoldDB" id="A0A6V8KYV3"/>